<feature type="domain" description="Multidrug resistance protein MdtA-like barrel-sandwich hybrid" evidence="11">
    <location>
        <begin position="97"/>
        <end position="298"/>
    </location>
</feature>
<dbReference type="EMBL" id="JADRCR010000003">
    <property type="protein sequence ID" value="MBK5143710.1"/>
    <property type="molecule type" value="Genomic_DNA"/>
</dbReference>
<dbReference type="InterPro" id="IPR058982">
    <property type="entry name" value="Beta-barrel_AprE"/>
</dbReference>
<gene>
    <name evidence="13" type="ORF">I2494_08275</name>
</gene>
<keyword evidence="8 9" id="KW-0472">Membrane</keyword>
<dbReference type="InterPro" id="IPR010129">
    <property type="entry name" value="T1SS_HlyD"/>
</dbReference>
<evidence type="ECO:0000256" key="7">
    <source>
        <dbReference type="ARBA" id="ARBA00022989"/>
    </source>
</evidence>
<feature type="domain" description="AprE-like beta-barrel" evidence="12">
    <location>
        <begin position="308"/>
        <end position="404"/>
    </location>
</feature>
<evidence type="ECO:0000256" key="6">
    <source>
        <dbReference type="ARBA" id="ARBA00022692"/>
    </source>
</evidence>
<feature type="transmembrane region" description="Helical" evidence="9">
    <location>
        <begin position="49"/>
        <end position="68"/>
    </location>
</feature>
<evidence type="ECO:0000256" key="8">
    <source>
        <dbReference type="ARBA" id="ARBA00023136"/>
    </source>
</evidence>
<organism evidence="13 14">
    <name type="scientific">Limnobaculum allomyrinae</name>
    <dbReference type="NCBI Taxonomy" id="2791986"/>
    <lineage>
        <taxon>Bacteria</taxon>
        <taxon>Pseudomonadati</taxon>
        <taxon>Pseudomonadota</taxon>
        <taxon>Gammaproteobacteria</taxon>
        <taxon>Enterobacterales</taxon>
        <taxon>Budviciaceae</taxon>
        <taxon>Limnobaculum</taxon>
    </lineage>
</organism>
<keyword evidence="6 9" id="KW-0812">Transmembrane</keyword>
<evidence type="ECO:0000256" key="4">
    <source>
        <dbReference type="ARBA" id="ARBA00022475"/>
    </source>
</evidence>
<evidence type="ECO:0000256" key="9">
    <source>
        <dbReference type="RuleBase" id="RU365093"/>
    </source>
</evidence>
<dbReference type="PANTHER" id="PTHR30386">
    <property type="entry name" value="MEMBRANE FUSION SUBUNIT OF EMRAB-TOLC MULTIDRUG EFFLUX PUMP"/>
    <property type="match status" value="1"/>
</dbReference>
<evidence type="ECO:0000259" key="12">
    <source>
        <dbReference type="Pfam" id="PF26002"/>
    </source>
</evidence>
<dbReference type="Proteomes" id="UP001296921">
    <property type="component" value="Unassembled WGS sequence"/>
</dbReference>
<dbReference type="Pfam" id="PF25917">
    <property type="entry name" value="BSH_RND"/>
    <property type="match status" value="1"/>
</dbReference>
<keyword evidence="5 9" id="KW-0997">Cell inner membrane</keyword>
<dbReference type="PROSITE" id="PS00543">
    <property type="entry name" value="HLYD_FAMILY"/>
    <property type="match status" value="1"/>
</dbReference>
<evidence type="ECO:0000313" key="13">
    <source>
        <dbReference type="EMBL" id="MBK5143710.1"/>
    </source>
</evidence>
<accession>A0ABS1IQY2</accession>
<dbReference type="Pfam" id="PF26002">
    <property type="entry name" value="Beta-barrel_AprE"/>
    <property type="match status" value="1"/>
</dbReference>
<sequence length="426" mass="47078">MTDKIQKNNGGSLSVAKVTAPTPTGKVKSSDLPFMRDLQEALIEQKTPFSLIMLYLIGAILIIAIVWAKFARVEEITLGEGRIIPASREQIIQSLEGGILEELNVREGDIVEKGQVLLKIDPTRAGAVYREGVSKVIGLKGTITRLRAEAYGTPLVFPADVMAVPSVVKDETQAYSARKQTLDESVKTLQISLKLAEDEINLSEPLMQKGLMSEVELLRMRRQANEFRLQIAERQNKFRSEANAELNKFESELAQSVENVAAREDVMNRTTIVAPVRGTVNNIKVTTVGGVIQQGGEIMAIIPLEDQLLVEAKIKPSDVAFLHPGLKATVKITAYDYAIYGGLSGTLEHISADTLKDEDKMRQGRGDTTYYRVLVRTDKAALTAKDKVFPIMPGMIATVEIRTGEKTILDYILKPVLKAREAFRER</sequence>
<dbReference type="InterPro" id="IPR058625">
    <property type="entry name" value="MdtA-like_BSH"/>
</dbReference>
<comment type="subcellular location">
    <subcellularLocation>
        <location evidence="1 9">Cell inner membrane</location>
        <topology evidence="1 9">Single-pass membrane protein</topology>
    </subcellularLocation>
</comment>
<evidence type="ECO:0000313" key="14">
    <source>
        <dbReference type="Proteomes" id="UP001296921"/>
    </source>
</evidence>
<evidence type="ECO:0000256" key="5">
    <source>
        <dbReference type="ARBA" id="ARBA00022519"/>
    </source>
</evidence>
<evidence type="ECO:0000256" key="3">
    <source>
        <dbReference type="ARBA" id="ARBA00022448"/>
    </source>
</evidence>
<proteinExistence type="inferred from homology"/>
<dbReference type="PANTHER" id="PTHR30386:SF26">
    <property type="entry name" value="TRANSPORT PROTEIN COMB"/>
    <property type="match status" value="1"/>
</dbReference>
<dbReference type="NCBIfam" id="TIGR01843">
    <property type="entry name" value="type_I_hlyD"/>
    <property type="match status" value="1"/>
</dbReference>
<keyword evidence="7 9" id="KW-1133">Transmembrane helix</keyword>
<evidence type="ECO:0000256" key="10">
    <source>
        <dbReference type="SAM" id="MobiDB-lite"/>
    </source>
</evidence>
<dbReference type="InterPro" id="IPR006144">
    <property type="entry name" value="Secretion_HlyD_CS"/>
</dbReference>
<evidence type="ECO:0000256" key="1">
    <source>
        <dbReference type="ARBA" id="ARBA00004377"/>
    </source>
</evidence>
<keyword evidence="3 9" id="KW-0813">Transport</keyword>
<protein>
    <recommendedName>
        <fullName evidence="9">Membrane fusion protein (MFP) family protein</fullName>
    </recommendedName>
</protein>
<name>A0ABS1IQY2_9GAMM</name>
<evidence type="ECO:0000256" key="2">
    <source>
        <dbReference type="ARBA" id="ARBA00009477"/>
    </source>
</evidence>
<reference evidence="13 14" key="1">
    <citation type="submission" date="2020-11" db="EMBL/GenBank/DDBJ databases">
        <title>Insectihabitans protaetiae gen. nov. sp. nov. and Insectihabitans allomyrinae sp. nov., isolated from larvae of Protaetia brevitarsis seulensis and Allomyrina dichotoma, respectively.</title>
        <authorList>
            <person name="Lee S.D."/>
            <person name="Byeon Y.-S."/>
            <person name="Kim S.-M."/>
            <person name="Yang H.L."/>
            <person name="Kim I.S."/>
        </authorList>
    </citation>
    <scope>NUCLEOTIDE SEQUENCE [LARGE SCALE GENOMIC DNA]</scope>
    <source>
        <strain evidence="13 14">BWR-B9</strain>
    </source>
</reference>
<evidence type="ECO:0000259" key="11">
    <source>
        <dbReference type="Pfam" id="PF25917"/>
    </source>
</evidence>
<dbReference type="InterPro" id="IPR050739">
    <property type="entry name" value="MFP"/>
</dbReference>
<keyword evidence="14" id="KW-1185">Reference proteome</keyword>
<comment type="caution">
    <text evidence="13">The sequence shown here is derived from an EMBL/GenBank/DDBJ whole genome shotgun (WGS) entry which is preliminary data.</text>
</comment>
<feature type="region of interest" description="Disordered" evidence="10">
    <location>
        <begin position="1"/>
        <end position="25"/>
    </location>
</feature>
<comment type="similarity">
    <text evidence="2 9">Belongs to the membrane fusion protein (MFP) (TC 8.A.1) family.</text>
</comment>
<keyword evidence="4 9" id="KW-1003">Cell membrane</keyword>